<dbReference type="AlphaFoldDB" id="A0A975R193"/>
<sequence>MKHANPTIWPAVEKTEPAHSLGWTASSIFADQWPSLAALWPEACTPCPHTPGKHAKPFGKHHPATTVAPNLDVAA</sequence>
<evidence type="ECO:0000256" key="1">
    <source>
        <dbReference type="SAM" id="MobiDB-lite"/>
    </source>
</evidence>
<protein>
    <submittedName>
        <fullName evidence="2">Uncharacterized protein</fullName>
    </submittedName>
</protein>
<evidence type="ECO:0000313" key="3">
    <source>
        <dbReference type="Proteomes" id="UP000676885"/>
    </source>
</evidence>
<keyword evidence="3" id="KW-1185">Reference proteome</keyword>
<proteinExistence type="predicted"/>
<feature type="region of interest" description="Disordered" evidence="1">
    <location>
        <begin position="51"/>
        <end position="75"/>
    </location>
</feature>
<evidence type="ECO:0000313" key="2">
    <source>
        <dbReference type="EMBL" id="QWC10323.1"/>
    </source>
</evidence>
<organism evidence="2 3">
    <name type="scientific">Arthrobacter jiangjiafuii</name>
    <dbReference type="NCBI Taxonomy" id="2817475"/>
    <lineage>
        <taxon>Bacteria</taxon>
        <taxon>Bacillati</taxon>
        <taxon>Actinomycetota</taxon>
        <taxon>Actinomycetes</taxon>
        <taxon>Micrococcales</taxon>
        <taxon>Micrococcaceae</taxon>
        <taxon>Arthrobacter</taxon>
    </lineage>
</organism>
<feature type="compositionally biased region" description="Basic residues" evidence="1">
    <location>
        <begin position="51"/>
        <end position="63"/>
    </location>
</feature>
<reference evidence="2 3" key="1">
    <citation type="submission" date="2021-05" db="EMBL/GenBank/DDBJ databases">
        <title>Novel species in genus Arthrobacter.</title>
        <authorList>
            <person name="Zhang G."/>
        </authorList>
    </citation>
    <scope>NUCLEOTIDE SEQUENCE [LARGE SCALE GENOMIC DNA]</scope>
    <source>
        <strain evidence="3">zg-ZUI227</strain>
    </source>
</reference>
<name>A0A975R193_9MICC</name>
<dbReference type="KEGG" id="ajg:KKR91_01315"/>
<gene>
    <name evidence="2" type="ORF">KKR91_01315</name>
</gene>
<dbReference type="RefSeq" id="WP_210231485.1">
    <property type="nucleotide sequence ID" value="NZ_CP076022.1"/>
</dbReference>
<dbReference type="Proteomes" id="UP000676885">
    <property type="component" value="Chromosome"/>
</dbReference>
<accession>A0A975R193</accession>
<dbReference type="EMBL" id="CP076022">
    <property type="protein sequence ID" value="QWC10323.1"/>
    <property type="molecule type" value="Genomic_DNA"/>
</dbReference>